<dbReference type="InterPro" id="IPR047990">
    <property type="entry name" value="DLW39-like"/>
</dbReference>
<organism evidence="1 2">
    <name type="scientific">Pedococcus cremeus</name>
    <dbReference type="NCBI Taxonomy" id="587636"/>
    <lineage>
        <taxon>Bacteria</taxon>
        <taxon>Bacillati</taxon>
        <taxon>Actinomycetota</taxon>
        <taxon>Actinomycetes</taxon>
        <taxon>Micrococcales</taxon>
        <taxon>Intrasporangiaceae</taxon>
        <taxon>Pedococcus</taxon>
    </lineage>
</organism>
<dbReference type="STRING" id="587636.SAMN05216199_2803"/>
<dbReference type="EMBL" id="FOHB01000004">
    <property type="protein sequence ID" value="SES29299.1"/>
    <property type="molecule type" value="Genomic_DNA"/>
</dbReference>
<evidence type="ECO:0000313" key="2">
    <source>
        <dbReference type="Proteomes" id="UP000199019"/>
    </source>
</evidence>
<gene>
    <name evidence="1" type="ORF">SAMN05216199_2803</name>
</gene>
<dbReference type="RefSeq" id="WP_218144312.1">
    <property type="nucleotide sequence ID" value="NZ_FOHB01000004.1"/>
</dbReference>
<sequence>MGKKLLLLIATAIGAAALQKKFKDQQAERDLWHEATDRPTN</sequence>
<dbReference type="Proteomes" id="UP000199019">
    <property type="component" value="Unassembled WGS sequence"/>
</dbReference>
<reference evidence="2" key="1">
    <citation type="submission" date="2016-10" db="EMBL/GenBank/DDBJ databases">
        <authorList>
            <person name="Varghese N."/>
            <person name="Submissions S."/>
        </authorList>
    </citation>
    <scope>NUCLEOTIDE SEQUENCE [LARGE SCALE GENOMIC DNA]</scope>
    <source>
        <strain evidence="2">CGMCC 1.6963</strain>
    </source>
</reference>
<protein>
    <submittedName>
        <fullName evidence="1">Uncharacterized protein</fullName>
    </submittedName>
</protein>
<name>A0A1H9W689_9MICO</name>
<keyword evidence="2" id="KW-1185">Reference proteome</keyword>
<dbReference type="AlphaFoldDB" id="A0A1H9W689"/>
<accession>A0A1H9W689</accession>
<proteinExistence type="predicted"/>
<evidence type="ECO:0000313" key="1">
    <source>
        <dbReference type="EMBL" id="SES29299.1"/>
    </source>
</evidence>
<dbReference type="NCBIfam" id="NF038356">
    <property type="entry name" value="actino_DLW39"/>
    <property type="match status" value="1"/>
</dbReference>